<comment type="similarity">
    <text evidence="1 5">Belongs to the R-transferase family.</text>
</comment>
<dbReference type="GO" id="GO:0031589">
    <property type="term" value="P:cell-substrate adhesion"/>
    <property type="evidence" value="ECO:0007669"/>
    <property type="project" value="EnsemblProtists"/>
</dbReference>
<evidence type="ECO:0000259" key="7">
    <source>
        <dbReference type="Pfam" id="PF04376"/>
    </source>
</evidence>
<evidence type="ECO:0000259" key="8">
    <source>
        <dbReference type="Pfam" id="PF04377"/>
    </source>
</evidence>
<evidence type="ECO:0000313" key="9">
    <source>
        <dbReference type="EMBL" id="EGG18915.1"/>
    </source>
</evidence>
<dbReference type="Proteomes" id="UP000007797">
    <property type="component" value="Unassembled WGS sequence"/>
</dbReference>
<protein>
    <recommendedName>
        <fullName evidence="5">Arginyl-tRNA--protein transferase 1</fullName>
        <shortName evidence="5">Arginyltransferase 1</shortName>
        <shortName evidence="5">R-transferase 1</shortName>
        <ecNumber evidence="5">2.3.2.8</ecNumber>
    </recommendedName>
    <alternativeName>
        <fullName evidence="5">Arginine-tRNA--protein transferase 1</fullName>
    </alternativeName>
</protein>
<feature type="domain" description="N-end rule aminoacyl transferase C-terminal" evidence="8">
    <location>
        <begin position="291"/>
        <end position="440"/>
    </location>
</feature>
<keyword evidence="2 5" id="KW-0808">Transferase</keyword>
<organism evidence="9 10">
    <name type="scientific">Cavenderia fasciculata</name>
    <name type="common">Slime mold</name>
    <name type="synonym">Dictyostelium fasciculatum</name>
    <dbReference type="NCBI Taxonomy" id="261658"/>
    <lineage>
        <taxon>Eukaryota</taxon>
        <taxon>Amoebozoa</taxon>
        <taxon>Evosea</taxon>
        <taxon>Eumycetozoa</taxon>
        <taxon>Dictyostelia</taxon>
        <taxon>Acytosteliales</taxon>
        <taxon>Cavenderiaceae</taxon>
        <taxon>Cavenderia</taxon>
    </lineage>
</organism>
<evidence type="ECO:0000256" key="2">
    <source>
        <dbReference type="ARBA" id="ARBA00022679"/>
    </source>
</evidence>
<evidence type="ECO:0000256" key="5">
    <source>
        <dbReference type="PIRNR" id="PIRNR037207"/>
    </source>
</evidence>
<dbReference type="OMA" id="SDRMVYS"/>
<dbReference type="InterPro" id="IPR030700">
    <property type="entry name" value="N-end_Aminoacyl_Trfase"/>
</dbReference>
<dbReference type="STRING" id="1054147.F4Q001"/>
<dbReference type="Pfam" id="PF04377">
    <property type="entry name" value="ATE_C"/>
    <property type="match status" value="1"/>
</dbReference>
<dbReference type="InterPro" id="IPR007472">
    <property type="entry name" value="N-end_Aminoacyl_Trfase_C"/>
</dbReference>
<dbReference type="AlphaFoldDB" id="F4Q001"/>
<proteinExistence type="inferred from homology"/>
<keyword evidence="3 5" id="KW-0833">Ubl conjugation pathway</keyword>
<sequence length="530" mass="61905">MNISNEIKNKSQVYPYGYNGGECHYCYETEDGRNSYGMDAKQLTVDDYQSLCDTGWRRSGSYVYKPDNANVKSCCPQYTIRLDVLRFTMTKDNKNTVKKFDRYLETGSTTVDKLEREQLAQEKSKKKLLHQQELKEKQQDPNILKIQHWILLSIKQLINNNKGVDIDDELLKPCIILKENPKKLQQSRGLYSFDLARIIKIDQLQQIEDFGNKLIITLQSTVIENQTFKVQENITKNHINFNPINNINNTITTTRPIKIKVDNNNNNESKIKIEPSHNLTITLHKPECTDEIFKLYTKYQTIVHKEKGEKKKDSFTRFLVDSPLIYVPYSTEGYYSRGEKISIPKCGFGSFHQHYRIDGQLIAVGIVDILPHCLSSVYFIYDPDYSFVSIGKYSAIKEIEQTKRLALEAPQLHYYYMGYYIHSCPKMKYKANYKPSELLCPEVYRWVDVTKAVERIEKSKYSPLAVDERMEPLSKRSPFIIDNVKFMSGNRVFGLQDIKQEYQKKYKTYLSDFVDNVGEHLLNNLILKLD</sequence>
<dbReference type="GO" id="GO:0004057">
    <property type="term" value="F:arginyl-tRNA--protein transferase activity"/>
    <property type="evidence" value="ECO:0007669"/>
    <property type="project" value="UniProtKB-EC"/>
</dbReference>
<evidence type="ECO:0000256" key="4">
    <source>
        <dbReference type="ARBA" id="ARBA00023315"/>
    </source>
</evidence>
<comment type="function">
    <text evidence="5">Involved in the post-translational conjugation of arginine to the N-terminal aspartate or glutamate of a protein. This arginylation is required for degradation of the protein via the ubiquitin pathway.</text>
</comment>
<dbReference type="EC" id="2.3.2.8" evidence="5"/>
<dbReference type="PANTHER" id="PTHR21367:SF1">
    <property type="entry name" value="ARGINYL-TRNA--PROTEIN TRANSFERASE 1"/>
    <property type="match status" value="1"/>
</dbReference>
<evidence type="ECO:0000256" key="1">
    <source>
        <dbReference type="ARBA" id="ARBA00009991"/>
    </source>
</evidence>
<dbReference type="InterPro" id="IPR016181">
    <property type="entry name" value="Acyl_CoA_acyltransferase"/>
</dbReference>
<evidence type="ECO:0000256" key="3">
    <source>
        <dbReference type="ARBA" id="ARBA00022786"/>
    </source>
</evidence>
<accession>F4Q001</accession>
<gene>
    <name evidence="9" type="primary">ate1</name>
    <name evidence="9" type="ORF">DFA_02655</name>
</gene>
<evidence type="ECO:0000256" key="6">
    <source>
        <dbReference type="SAM" id="Coils"/>
    </source>
</evidence>
<dbReference type="KEGG" id="dfa:DFA_02655"/>
<keyword evidence="10" id="KW-1185">Reference proteome</keyword>
<dbReference type="GO" id="GO:0016477">
    <property type="term" value="P:cell migration"/>
    <property type="evidence" value="ECO:0007669"/>
    <property type="project" value="EnsemblProtists"/>
</dbReference>
<feature type="coiled-coil region" evidence="6">
    <location>
        <begin position="111"/>
        <end position="140"/>
    </location>
</feature>
<dbReference type="PANTHER" id="PTHR21367">
    <property type="entry name" value="ARGININE-TRNA-PROTEIN TRANSFERASE 1"/>
    <property type="match status" value="1"/>
</dbReference>
<dbReference type="GO" id="GO:0005634">
    <property type="term" value="C:nucleus"/>
    <property type="evidence" value="ECO:0007669"/>
    <property type="project" value="EnsemblProtists"/>
</dbReference>
<dbReference type="Pfam" id="PF04376">
    <property type="entry name" value="ATE_N"/>
    <property type="match status" value="1"/>
</dbReference>
<dbReference type="GO" id="GO:0005829">
    <property type="term" value="C:cytosol"/>
    <property type="evidence" value="ECO:0007669"/>
    <property type="project" value="EnsemblProtists"/>
</dbReference>
<dbReference type="GeneID" id="14870873"/>
<dbReference type="InterPro" id="IPR017137">
    <property type="entry name" value="Arg-tRNA-P_Trfase_1_euk"/>
</dbReference>
<dbReference type="GO" id="GO:0031143">
    <property type="term" value="C:pseudopodium"/>
    <property type="evidence" value="ECO:0007669"/>
    <property type="project" value="EnsemblProtists"/>
</dbReference>
<dbReference type="OrthoDB" id="74183at2759"/>
<evidence type="ECO:0000313" key="10">
    <source>
        <dbReference type="Proteomes" id="UP000007797"/>
    </source>
</evidence>
<keyword evidence="4 5" id="KW-0012">Acyltransferase</keyword>
<dbReference type="SUPFAM" id="SSF55729">
    <property type="entry name" value="Acyl-CoA N-acyltransferases (Nat)"/>
    <property type="match status" value="1"/>
</dbReference>
<dbReference type="PIRSF" id="PIRSF037207">
    <property type="entry name" value="ATE1_euk"/>
    <property type="match status" value="1"/>
</dbReference>
<feature type="domain" description="N-end aminoacyl transferase N-terminal" evidence="7">
    <location>
        <begin position="22"/>
        <end position="94"/>
    </location>
</feature>
<reference evidence="10" key="1">
    <citation type="journal article" date="2011" name="Genome Res.">
        <title>Phylogeny-wide analysis of social amoeba genomes highlights ancient origins for complex intercellular communication.</title>
        <authorList>
            <person name="Heidel A.J."/>
            <person name="Lawal H.M."/>
            <person name="Felder M."/>
            <person name="Schilde C."/>
            <person name="Helps N.R."/>
            <person name="Tunggal B."/>
            <person name="Rivero F."/>
            <person name="John U."/>
            <person name="Schleicher M."/>
            <person name="Eichinger L."/>
            <person name="Platzer M."/>
            <person name="Noegel A.A."/>
            <person name="Schaap P."/>
            <person name="Gloeckner G."/>
        </authorList>
    </citation>
    <scope>NUCLEOTIDE SEQUENCE [LARGE SCALE GENOMIC DNA]</scope>
    <source>
        <strain evidence="10">SH3</strain>
    </source>
</reference>
<dbReference type="RefSeq" id="XP_004357377.1">
    <property type="nucleotide sequence ID" value="XM_004357321.1"/>
</dbReference>
<comment type="catalytic activity">
    <reaction evidence="5">
        <text>an N-terminal L-alpha-aminoacyl-[protein] + L-arginyl-tRNA(Arg) = an N-terminal L-arginyl-L-aminoacyl-[protein] + tRNA(Arg) + H(+)</text>
        <dbReference type="Rhea" id="RHEA:10208"/>
        <dbReference type="Rhea" id="RHEA-COMP:9658"/>
        <dbReference type="Rhea" id="RHEA-COMP:9673"/>
        <dbReference type="Rhea" id="RHEA-COMP:10636"/>
        <dbReference type="Rhea" id="RHEA-COMP:10638"/>
        <dbReference type="ChEBI" id="CHEBI:15378"/>
        <dbReference type="ChEBI" id="CHEBI:78442"/>
        <dbReference type="ChEBI" id="CHEBI:78513"/>
        <dbReference type="ChEBI" id="CHEBI:78597"/>
        <dbReference type="ChEBI" id="CHEBI:83562"/>
        <dbReference type="EC" id="2.3.2.8"/>
    </reaction>
</comment>
<dbReference type="InterPro" id="IPR007471">
    <property type="entry name" value="N-end_Aminoacyl_Trfase_N"/>
</dbReference>
<keyword evidence="6" id="KW-0175">Coiled coil</keyword>
<name>F4Q001_CACFS</name>
<dbReference type="EMBL" id="GL883017">
    <property type="protein sequence ID" value="EGG18915.1"/>
    <property type="molecule type" value="Genomic_DNA"/>
</dbReference>